<accession>A0ACB9ZN88</accession>
<gene>
    <name evidence="1" type="ORF">M9H77_34741</name>
</gene>
<proteinExistence type="predicted"/>
<comment type="caution">
    <text evidence="1">The sequence shown here is derived from an EMBL/GenBank/DDBJ whole genome shotgun (WGS) entry which is preliminary data.</text>
</comment>
<evidence type="ECO:0000313" key="1">
    <source>
        <dbReference type="EMBL" id="KAI5648736.1"/>
    </source>
</evidence>
<sequence length="339" mass="36659">MPGVLKLPAISPLYNSPISRPNWARLISSSSTASATPTTVSSSTQGRLNHSSCTTLGWWWSRITTNLPPGRFKIDNPYHQLRPVGFPCRKNFCSSLASEGKSQTQPNNCSSGTGGMGATYVSDSETKDKNYQDGKRPPPTNSNKLLTLPTMLTIGRVASVPLLISTFYANNWWGPNATTVIFIAAAVTDWLDGYLARKMKLGTAFGAFLDPVADKLMVAATLILLCTRPIEVGFLGQAPWLLTVPAIAIIGREITMSAVREWAASQDSKLSEAVAVNNLGKWKTATQMTALTILLAARDSSLIGSGTVAASGVVLLYISAWLSVWSLVVYMRKIWKFLV</sequence>
<reference evidence="2" key="1">
    <citation type="journal article" date="2023" name="Nat. Plants">
        <title>Single-cell RNA sequencing provides a high-resolution roadmap for understanding the multicellular compartmentation of specialized metabolism.</title>
        <authorList>
            <person name="Sun S."/>
            <person name="Shen X."/>
            <person name="Li Y."/>
            <person name="Li Y."/>
            <person name="Wang S."/>
            <person name="Li R."/>
            <person name="Zhang H."/>
            <person name="Shen G."/>
            <person name="Guo B."/>
            <person name="Wei J."/>
            <person name="Xu J."/>
            <person name="St-Pierre B."/>
            <person name="Chen S."/>
            <person name="Sun C."/>
        </authorList>
    </citation>
    <scope>NUCLEOTIDE SEQUENCE [LARGE SCALE GENOMIC DNA]</scope>
</reference>
<protein>
    <submittedName>
        <fullName evidence="1">Uncharacterized protein</fullName>
    </submittedName>
</protein>
<keyword evidence="2" id="KW-1185">Reference proteome</keyword>
<evidence type="ECO:0000313" key="2">
    <source>
        <dbReference type="Proteomes" id="UP001060085"/>
    </source>
</evidence>
<dbReference type="Proteomes" id="UP001060085">
    <property type="component" value="Linkage Group LG08"/>
</dbReference>
<organism evidence="1 2">
    <name type="scientific">Catharanthus roseus</name>
    <name type="common">Madagascar periwinkle</name>
    <name type="synonym">Vinca rosea</name>
    <dbReference type="NCBI Taxonomy" id="4058"/>
    <lineage>
        <taxon>Eukaryota</taxon>
        <taxon>Viridiplantae</taxon>
        <taxon>Streptophyta</taxon>
        <taxon>Embryophyta</taxon>
        <taxon>Tracheophyta</taxon>
        <taxon>Spermatophyta</taxon>
        <taxon>Magnoliopsida</taxon>
        <taxon>eudicotyledons</taxon>
        <taxon>Gunneridae</taxon>
        <taxon>Pentapetalae</taxon>
        <taxon>asterids</taxon>
        <taxon>lamiids</taxon>
        <taxon>Gentianales</taxon>
        <taxon>Apocynaceae</taxon>
        <taxon>Rauvolfioideae</taxon>
        <taxon>Vinceae</taxon>
        <taxon>Catharanthinae</taxon>
        <taxon>Catharanthus</taxon>
    </lineage>
</organism>
<name>A0ACB9ZN88_CATRO</name>
<dbReference type="EMBL" id="CM044708">
    <property type="protein sequence ID" value="KAI5648736.1"/>
    <property type="molecule type" value="Genomic_DNA"/>
</dbReference>